<evidence type="ECO:0008006" key="4">
    <source>
        <dbReference type="Google" id="ProtNLM"/>
    </source>
</evidence>
<evidence type="ECO:0000256" key="1">
    <source>
        <dbReference type="SAM" id="MobiDB-lite"/>
    </source>
</evidence>
<evidence type="ECO:0000313" key="2">
    <source>
        <dbReference type="EMBL" id="PKI43984.1"/>
    </source>
</evidence>
<dbReference type="Proteomes" id="UP000233551">
    <property type="component" value="Unassembled WGS sequence"/>
</dbReference>
<feature type="region of interest" description="Disordered" evidence="1">
    <location>
        <begin position="239"/>
        <end position="262"/>
    </location>
</feature>
<organism evidence="2 3">
    <name type="scientific">Punica granatum</name>
    <name type="common">Pomegranate</name>
    <dbReference type="NCBI Taxonomy" id="22663"/>
    <lineage>
        <taxon>Eukaryota</taxon>
        <taxon>Viridiplantae</taxon>
        <taxon>Streptophyta</taxon>
        <taxon>Embryophyta</taxon>
        <taxon>Tracheophyta</taxon>
        <taxon>Spermatophyta</taxon>
        <taxon>Magnoliopsida</taxon>
        <taxon>eudicotyledons</taxon>
        <taxon>Gunneridae</taxon>
        <taxon>Pentapetalae</taxon>
        <taxon>rosids</taxon>
        <taxon>malvids</taxon>
        <taxon>Myrtales</taxon>
        <taxon>Lythraceae</taxon>
        <taxon>Punica</taxon>
    </lineage>
</organism>
<sequence length="262" mass="29439">MGTGTRAQEVSTMATALEEQDKAIIELKSSTSNTNNRINQLTEMISGLALQQSRLMQHLQVDLKNLRQVGFVQDYMTEFDALLNKKEMDEKRAKNLCFWCDERFVPGHKCSRRQAFLVEVEAVEEGQEEVTKEELEEIPSPQISLHALLGTRSCQTMRIVGIMGKRLLHILVDSGSTHNFLNEEVGKKLGCQTELMSAVRVAVANGNELKCERVCKKFRWRMQGKELGRAKDYQRRTNGEIASKEGPTGYGAALHSGAGLHQ</sequence>
<reference evidence="2 3" key="1">
    <citation type="submission" date="2017-11" db="EMBL/GenBank/DDBJ databases">
        <title>De-novo sequencing of pomegranate (Punica granatum L.) genome.</title>
        <authorList>
            <person name="Akparov Z."/>
            <person name="Amiraslanov A."/>
            <person name="Hajiyeva S."/>
            <person name="Abbasov M."/>
            <person name="Kaur K."/>
            <person name="Hamwieh A."/>
            <person name="Solovyev V."/>
            <person name="Salamov A."/>
            <person name="Braich B."/>
            <person name="Kosarev P."/>
            <person name="Mahmoud A."/>
            <person name="Hajiyev E."/>
            <person name="Babayeva S."/>
            <person name="Izzatullayeva V."/>
            <person name="Mammadov A."/>
            <person name="Mammadov A."/>
            <person name="Sharifova S."/>
            <person name="Ojaghi J."/>
            <person name="Eynullazada K."/>
            <person name="Bayramov B."/>
            <person name="Abdulazimova A."/>
            <person name="Shahmuradov I."/>
        </authorList>
    </citation>
    <scope>NUCLEOTIDE SEQUENCE [LARGE SCALE GENOMIC DNA]</scope>
    <source>
        <strain evidence="3">cv. AG2017</strain>
        <tissue evidence="2">Leaf</tissue>
    </source>
</reference>
<dbReference type="AlphaFoldDB" id="A0A2I0IJ28"/>
<proteinExistence type="predicted"/>
<accession>A0A2I0IJ28</accession>
<dbReference type="EMBL" id="PGOL01002959">
    <property type="protein sequence ID" value="PKI43984.1"/>
    <property type="molecule type" value="Genomic_DNA"/>
</dbReference>
<dbReference type="Gene3D" id="2.40.70.10">
    <property type="entry name" value="Acid Proteases"/>
    <property type="match status" value="1"/>
</dbReference>
<keyword evidence="3" id="KW-1185">Reference proteome</keyword>
<dbReference type="CDD" id="cd00303">
    <property type="entry name" value="retropepsin_like"/>
    <property type="match status" value="1"/>
</dbReference>
<gene>
    <name evidence="2" type="ORF">CRG98_035660</name>
</gene>
<protein>
    <recommendedName>
        <fullName evidence="4">Retrotransposon gag domain-containing protein</fullName>
    </recommendedName>
</protein>
<dbReference type="InterPro" id="IPR021109">
    <property type="entry name" value="Peptidase_aspartic_dom_sf"/>
</dbReference>
<name>A0A2I0IJ28_PUNGR</name>
<evidence type="ECO:0000313" key="3">
    <source>
        <dbReference type="Proteomes" id="UP000233551"/>
    </source>
</evidence>
<comment type="caution">
    <text evidence="2">The sequence shown here is derived from an EMBL/GenBank/DDBJ whole genome shotgun (WGS) entry which is preliminary data.</text>
</comment>